<dbReference type="InterPro" id="IPR025536">
    <property type="entry name" value="DUF4422"/>
</dbReference>
<proteinExistence type="predicted"/>
<name>A0ABZ3F5F7_9HELI</name>
<accession>A0ABZ3F5F7</accession>
<reference evidence="2 3" key="1">
    <citation type="submission" date="2024-02" db="EMBL/GenBank/DDBJ databases">
        <title>Genome and pathogenicity analysis of Helicobacter mastomyrinus isolated from mice.</title>
        <authorList>
            <person name="Zhu L."/>
        </authorList>
    </citation>
    <scope>NUCLEOTIDE SEQUENCE [LARGE SCALE GENOMIC DNA]</scope>
    <source>
        <strain evidence="2 3">Hm-17</strain>
    </source>
</reference>
<feature type="domain" description="DUF4422" evidence="1">
    <location>
        <begin position="4"/>
        <end position="262"/>
    </location>
</feature>
<protein>
    <submittedName>
        <fullName evidence="2">DUF4422 domain-containing protein</fullName>
    </submittedName>
</protein>
<dbReference type="RefSeq" id="WP_343353810.1">
    <property type="nucleotide sequence ID" value="NZ_CP145316.1"/>
</dbReference>
<sequence>MNIKILVCYHKVSPIIANECLQPILLGAENAKPQIKNELERLCQKVGVPLLYDNNGEHISELNPYFCELTAMYWAWKNLEADYYGLFHYRRVFDFRDSTHFDMPRTQKCYYDSIRGFFSDFYQQYGLNPQNIIESLKGYDIVLPTLVIDHDDKQRAQHLSLYELYDEVHYIKDMDLALEYIASKYPQMYQIALDTLHKKPLFWYIANMYIMKKALYLEYCEWIFDILFAIEPLSAYKNYDSYQARVFGFLSERLFNVWIAYKKTQENLKIKELPLVFFKFRAKRKWLGWVSDGDVKRFYVCKLRVIKKYLGEAKS</sequence>
<dbReference type="Proteomes" id="UP001434737">
    <property type="component" value="Chromosome"/>
</dbReference>
<dbReference type="Pfam" id="PF14393">
    <property type="entry name" value="DUF4422"/>
    <property type="match status" value="1"/>
</dbReference>
<evidence type="ECO:0000259" key="1">
    <source>
        <dbReference type="Pfam" id="PF14393"/>
    </source>
</evidence>
<keyword evidence="3" id="KW-1185">Reference proteome</keyword>
<dbReference type="EMBL" id="CP145316">
    <property type="protein sequence ID" value="XAM18404.1"/>
    <property type="molecule type" value="Genomic_DNA"/>
</dbReference>
<organism evidence="2 3">
    <name type="scientific">Helicobacter mastomyrinus</name>
    <dbReference type="NCBI Taxonomy" id="287948"/>
    <lineage>
        <taxon>Bacteria</taxon>
        <taxon>Pseudomonadati</taxon>
        <taxon>Campylobacterota</taxon>
        <taxon>Epsilonproteobacteria</taxon>
        <taxon>Campylobacterales</taxon>
        <taxon>Helicobacteraceae</taxon>
        <taxon>Helicobacter</taxon>
    </lineage>
</organism>
<evidence type="ECO:0000313" key="3">
    <source>
        <dbReference type="Proteomes" id="UP001434737"/>
    </source>
</evidence>
<gene>
    <name evidence="2" type="ORF">V3I05_01595</name>
</gene>
<evidence type="ECO:0000313" key="2">
    <source>
        <dbReference type="EMBL" id="XAM18404.1"/>
    </source>
</evidence>